<dbReference type="EMBL" id="NWSH01002105">
    <property type="protein sequence ID" value="PCG69170.1"/>
    <property type="molecule type" value="Genomic_DNA"/>
</dbReference>
<sequence>MSLLNSMCLKTMNFIERLIKEVANRPVLWNRYENDYNNRAVMDQEWDNIAEALDKDKDFVKQKWRNLRDQFQREYKKVKVPFDNPIKPYIHYYRGKWIYFEHMLFLKECELPQQDSEGHDVENIKEEVIEFEDNNMFSNQVDYNNDSDYTEIEASMSSNNEEQESHYVMLPKLEFMDEKSPEGNNENVVDRKRKSIENKGEAQVPVKVKKPSVVDASSNTEEQNDIDDDLHFVKSLVPYFRKLSPIRKLLVRNEIQSLLIRESLCENCKFGNKSTHKC</sequence>
<dbReference type="GO" id="GO:0005667">
    <property type="term" value="C:transcription regulator complex"/>
    <property type="evidence" value="ECO:0007669"/>
    <property type="project" value="TreeGrafter"/>
</dbReference>
<evidence type="ECO:0008006" key="5">
    <source>
        <dbReference type="Google" id="ProtNLM"/>
    </source>
</evidence>
<evidence type="ECO:0000259" key="3">
    <source>
        <dbReference type="PROSITE" id="PS51031"/>
    </source>
</evidence>
<accession>A0A2A4JCK4</accession>
<evidence type="ECO:0000259" key="2">
    <source>
        <dbReference type="PROSITE" id="PS51029"/>
    </source>
</evidence>
<dbReference type="PANTHER" id="PTHR12243:SF69">
    <property type="entry name" value="SI:CH73-59F11.3"/>
    <property type="match status" value="1"/>
</dbReference>
<evidence type="ECO:0000256" key="1">
    <source>
        <dbReference type="PROSITE-ProRule" id="PRU00371"/>
    </source>
</evidence>
<dbReference type="Pfam" id="PF10545">
    <property type="entry name" value="MADF_DNA_bdg"/>
    <property type="match status" value="1"/>
</dbReference>
<evidence type="ECO:0000313" key="4">
    <source>
        <dbReference type="EMBL" id="PCG69170.1"/>
    </source>
</evidence>
<dbReference type="AlphaFoldDB" id="A0A2A4JCK4"/>
<proteinExistence type="predicted"/>
<dbReference type="GO" id="GO:0003677">
    <property type="term" value="F:DNA binding"/>
    <property type="evidence" value="ECO:0007669"/>
    <property type="project" value="InterPro"/>
</dbReference>
<reference evidence="4" key="1">
    <citation type="submission" date="2017-09" db="EMBL/GenBank/DDBJ databases">
        <title>Contemporary evolution of a Lepidopteran species, Heliothis virescens, in response to modern agricultural practices.</title>
        <authorList>
            <person name="Fritz M.L."/>
            <person name="Deyonke A.M."/>
            <person name="Papanicolaou A."/>
            <person name="Micinski S."/>
            <person name="Westbrook J."/>
            <person name="Gould F."/>
        </authorList>
    </citation>
    <scope>NUCLEOTIDE SEQUENCE [LARGE SCALE GENOMIC DNA]</scope>
    <source>
        <strain evidence="4">HvINT-</strain>
        <tissue evidence="4">Whole body</tissue>
    </source>
</reference>
<dbReference type="Pfam" id="PF02944">
    <property type="entry name" value="BESS"/>
    <property type="match status" value="1"/>
</dbReference>
<comment type="caution">
    <text evidence="4">The sequence shown here is derived from an EMBL/GenBank/DDBJ whole genome shotgun (WGS) entry which is preliminary data.</text>
</comment>
<dbReference type="InterPro" id="IPR004210">
    <property type="entry name" value="BESS_motif"/>
</dbReference>
<feature type="domain" description="BESS" evidence="3">
    <location>
        <begin position="226"/>
        <end position="265"/>
    </location>
</feature>
<feature type="domain" description="MADF" evidence="2">
    <location>
        <begin position="17"/>
        <end position="111"/>
    </location>
</feature>
<dbReference type="InterPro" id="IPR039353">
    <property type="entry name" value="TF_Adf1"/>
</dbReference>
<gene>
    <name evidence="4" type="ORF">B5V51_4435</name>
</gene>
<dbReference type="GO" id="GO:0006357">
    <property type="term" value="P:regulation of transcription by RNA polymerase II"/>
    <property type="evidence" value="ECO:0007669"/>
    <property type="project" value="TreeGrafter"/>
</dbReference>
<comment type="subcellular location">
    <subcellularLocation>
        <location evidence="1">Nucleus</location>
    </subcellularLocation>
</comment>
<dbReference type="PROSITE" id="PS51029">
    <property type="entry name" value="MADF"/>
    <property type="match status" value="1"/>
</dbReference>
<dbReference type="InterPro" id="IPR006578">
    <property type="entry name" value="MADF-dom"/>
</dbReference>
<dbReference type="PROSITE" id="PS51031">
    <property type="entry name" value="BESS"/>
    <property type="match status" value="1"/>
</dbReference>
<protein>
    <recommendedName>
        <fullName evidence="5">MADF domain-containing protein</fullName>
    </recommendedName>
</protein>
<dbReference type="SMART" id="SM00595">
    <property type="entry name" value="MADF"/>
    <property type="match status" value="1"/>
</dbReference>
<name>A0A2A4JCK4_HELVI</name>
<keyword evidence="1" id="KW-0539">Nucleus</keyword>
<organism evidence="4">
    <name type="scientific">Heliothis virescens</name>
    <name type="common">Tobacco budworm moth</name>
    <dbReference type="NCBI Taxonomy" id="7102"/>
    <lineage>
        <taxon>Eukaryota</taxon>
        <taxon>Metazoa</taxon>
        <taxon>Ecdysozoa</taxon>
        <taxon>Arthropoda</taxon>
        <taxon>Hexapoda</taxon>
        <taxon>Insecta</taxon>
        <taxon>Pterygota</taxon>
        <taxon>Neoptera</taxon>
        <taxon>Endopterygota</taxon>
        <taxon>Lepidoptera</taxon>
        <taxon>Glossata</taxon>
        <taxon>Ditrysia</taxon>
        <taxon>Noctuoidea</taxon>
        <taxon>Noctuidae</taxon>
        <taxon>Heliothinae</taxon>
        <taxon>Heliothis</taxon>
    </lineage>
</organism>
<dbReference type="GO" id="GO:0005634">
    <property type="term" value="C:nucleus"/>
    <property type="evidence" value="ECO:0007669"/>
    <property type="project" value="UniProtKB-SubCell"/>
</dbReference>
<dbReference type="PANTHER" id="PTHR12243">
    <property type="entry name" value="MADF DOMAIN TRANSCRIPTION FACTOR"/>
    <property type="match status" value="1"/>
</dbReference>